<evidence type="ECO:0000256" key="1">
    <source>
        <dbReference type="SAM" id="MobiDB-lite"/>
    </source>
</evidence>
<dbReference type="InterPro" id="IPR057456">
    <property type="entry name" value="Znf_C17orf113"/>
</dbReference>
<feature type="domain" description="C17orf113 probable zinc finger" evidence="2">
    <location>
        <begin position="54"/>
        <end position="104"/>
    </location>
</feature>
<dbReference type="PANTHER" id="PTHR46880:SF5">
    <property type="entry name" value="DUF4371 DOMAIN-CONTAINING PROTEIN"/>
    <property type="match status" value="1"/>
</dbReference>
<dbReference type="EMBL" id="CAMKVN010007520">
    <property type="protein sequence ID" value="CAI2191585.1"/>
    <property type="molecule type" value="Genomic_DNA"/>
</dbReference>
<protein>
    <submittedName>
        <fullName evidence="3">7601_t:CDS:1</fullName>
    </submittedName>
</protein>
<feature type="region of interest" description="Disordered" evidence="1">
    <location>
        <begin position="1"/>
        <end position="45"/>
    </location>
</feature>
<dbReference type="OrthoDB" id="2315120at2759"/>
<feature type="compositionally biased region" description="Basic and acidic residues" evidence="1">
    <location>
        <begin position="21"/>
        <end position="30"/>
    </location>
</feature>
<proteinExistence type="predicted"/>
<dbReference type="PANTHER" id="PTHR46880">
    <property type="entry name" value="RAS-ASSOCIATING DOMAIN-CONTAINING PROTEIN"/>
    <property type="match status" value="1"/>
</dbReference>
<gene>
    <name evidence="3" type="ORF">FWILDA_LOCUS15145</name>
</gene>
<evidence type="ECO:0000313" key="4">
    <source>
        <dbReference type="Proteomes" id="UP001153678"/>
    </source>
</evidence>
<accession>A0A9W4T1Y4</accession>
<comment type="caution">
    <text evidence="3">The sequence shown here is derived from an EMBL/GenBank/DDBJ whole genome shotgun (WGS) entry which is preliminary data.</text>
</comment>
<sequence length="254" mass="29285">MQRYFLTTEKGKQKSPTPPETPKESSSSKKHEVKRRKYRNNPDPKWMDNGNNAWLEYRDINGIIHMFCKWCEAKKYTNELAKGTINYRKQSIDRHLTHHEHKAEAEARKPYQIMKLCDISEALQLSLLASKNLITESNEYGSHLSNISAKEFEEAIVYVIEKALHKEIRNSNSWSVMIDETNFITDKKHLAIVSRHISHNVSVTRYIGMINLEELNADSITSDLKKFILAKGLEIKDLLHFGSDGAATLIGTKR</sequence>
<feature type="non-terminal residue" evidence="3">
    <location>
        <position position="254"/>
    </location>
</feature>
<dbReference type="AlphaFoldDB" id="A0A9W4T1Y4"/>
<dbReference type="Proteomes" id="UP001153678">
    <property type="component" value="Unassembled WGS sequence"/>
</dbReference>
<evidence type="ECO:0000313" key="3">
    <source>
        <dbReference type="EMBL" id="CAI2191585.1"/>
    </source>
</evidence>
<reference evidence="3" key="1">
    <citation type="submission" date="2022-08" db="EMBL/GenBank/DDBJ databases">
        <authorList>
            <person name="Kallberg Y."/>
            <person name="Tangrot J."/>
            <person name="Rosling A."/>
        </authorList>
    </citation>
    <scope>NUCLEOTIDE SEQUENCE</scope>
    <source>
        <strain evidence="3">Wild A</strain>
    </source>
</reference>
<organism evidence="3 4">
    <name type="scientific">Funneliformis geosporum</name>
    <dbReference type="NCBI Taxonomy" id="1117311"/>
    <lineage>
        <taxon>Eukaryota</taxon>
        <taxon>Fungi</taxon>
        <taxon>Fungi incertae sedis</taxon>
        <taxon>Mucoromycota</taxon>
        <taxon>Glomeromycotina</taxon>
        <taxon>Glomeromycetes</taxon>
        <taxon>Glomerales</taxon>
        <taxon>Glomeraceae</taxon>
        <taxon>Funneliformis</taxon>
    </lineage>
</organism>
<keyword evidence="4" id="KW-1185">Reference proteome</keyword>
<name>A0A9W4T1Y4_9GLOM</name>
<evidence type="ECO:0000259" key="2">
    <source>
        <dbReference type="Pfam" id="PF25431"/>
    </source>
</evidence>
<dbReference type="Pfam" id="PF25431">
    <property type="entry name" value="zf-C17orf113"/>
    <property type="match status" value="1"/>
</dbReference>